<name>A0AAV4F3R3_9GAST</name>
<protein>
    <submittedName>
        <fullName evidence="2">Uncharacterized protein</fullName>
    </submittedName>
</protein>
<dbReference type="Proteomes" id="UP000762676">
    <property type="component" value="Unassembled WGS sequence"/>
</dbReference>
<sequence>MESNCSPRTHLTFIFRFVKVDNETTKAQVLWMHTASRNMSKKHIPQGRECARDKGRPPAELRQTGKTKITVKFIFSRVSDDLAQWLDHQNDHVTATVVQNLELYSLPSA</sequence>
<feature type="region of interest" description="Disordered" evidence="1">
    <location>
        <begin position="40"/>
        <end position="61"/>
    </location>
</feature>
<dbReference type="AlphaFoldDB" id="A0AAV4F3R3"/>
<gene>
    <name evidence="2" type="ORF">ElyMa_000252100</name>
</gene>
<feature type="compositionally biased region" description="Basic and acidic residues" evidence="1">
    <location>
        <begin position="49"/>
        <end position="59"/>
    </location>
</feature>
<evidence type="ECO:0000256" key="1">
    <source>
        <dbReference type="SAM" id="MobiDB-lite"/>
    </source>
</evidence>
<dbReference type="EMBL" id="BMAT01000496">
    <property type="protein sequence ID" value="GFR67368.1"/>
    <property type="molecule type" value="Genomic_DNA"/>
</dbReference>
<keyword evidence="3" id="KW-1185">Reference proteome</keyword>
<organism evidence="2 3">
    <name type="scientific">Elysia marginata</name>
    <dbReference type="NCBI Taxonomy" id="1093978"/>
    <lineage>
        <taxon>Eukaryota</taxon>
        <taxon>Metazoa</taxon>
        <taxon>Spiralia</taxon>
        <taxon>Lophotrochozoa</taxon>
        <taxon>Mollusca</taxon>
        <taxon>Gastropoda</taxon>
        <taxon>Heterobranchia</taxon>
        <taxon>Euthyneura</taxon>
        <taxon>Panpulmonata</taxon>
        <taxon>Sacoglossa</taxon>
        <taxon>Placobranchoidea</taxon>
        <taxon>Plakobranchidae</taxon>
        <taxon>Elysia</taxon>
    </lineage>
</organism>
<reference evidence="2 3" key="1">
    <citation type="journal article" date="2021" name="Elife">
        <title>Chloroplast acquisition without the gene transfer in kleptoplastic sea slugs, Plakobranchus ocellatus.</title>
        <authorList>
            <person name="Maeda T."/>
            <person name="Takahashi S."/>
            <person name="Yoshida T."/>
            <person name="Shimamura S."/>
            <person name="Takaki Y."/>
            <person name="Nagai Y."/>
            <person name="Toyoda A."/>
            <person name="Suzuki Y."/>
            <person name="Arimoto A."/>
            <person name="Ishii H."/>
            <person name="Satoh N."/>
            <person name="Nishiyama T."/>
            <person name="Hasebe M."/>
            <person name="Maruyama T."/>
            <person name="Minagawa J."/>
            <person name="Obokata J."/>
            <person name="Shigenobu S."/>
        </authorList>
    </citation>
    <scope>NUCLEOTIDE SEQUENCE [LARGE SCALE GENOMIC DNA]</scope>
</reference>
<comment type="caution">
    <text evidence="2">The sequence shown here is derived from an EMBL/GenBank/DDBJ whole genome shotgun (WGS) entry which is preliminary data.</text>
</comment>
<proteinExistence type="predicted"/>
<evidence type="ECO:0000313" key="2">
    <source>
        <dbReference type="EMBL" id="GFR67368.1"/>
    </source>
</evidence>
<evidence type="ECO:0000313" key="3">
    <source>
        <dbReference type="Proteomes" id="UP000762676"/>
    </source>
</evidence>
<accession>A0AAV4F3R3</accession>